<dbReference type="Pfam" id="PF01990">
    <property type="entry name" value="ATP-synt_F"/>
    <property type="match status" value="1"/>
</dbReference>
<reference evidence="4" key="1">
    <citation type="submission" date="2019-08" db="EMBL/GenBank/DDBJ databases">
        <authorList>
            <person name="Kucharzyk K."/>
            <person name="Murdoch R.W."/>
            <person name="Higgins S."/>
            <person name="Loffler F."/>
        </authorList>
    </citation>
    <scope>NUCLEOTIDE SEQUENCE</scope>
</reference>
<dbReference type="InterPro" id="IPR036906">
    <property type="entry name" value="ATPase_V1_fsu_sf"/>
</dbReference>
<dbReference type="InterPro" id="IPR008218">
    <property type="entry name" value="ATPase_V1-cplx_f_g_su"/>
</dbReference>
<evidence type="ECO:0000256" key="3">
    <source>
        <dbReference type="ARBA" id="ARBA00023065"/>
    </source>
</evidence>
<dbReference type="AlphaFoldDB" id="A0A645D967"/>
<keyword evidence="3" id="KW-0406">Ion transport</keyword>
<dbReference type="SUPFAM" id="SSF159468">
    <property type="entry name" value="AtpF-like"/>
    <property type="match status" value="1"/>
</dbReference>
<comment type="similarity">
    <text evidence="1">Belongs to the V-ATPase F subunit family.</text>
</comment>
<dbReference type="EMBL" id="VSSQ01033533">
    <property type="protein sequence ID" value="MPM85162.1"/>
    <property type="molecule type" value="Genomic_DNA"/>
</dbReference>
<dbReference type="Gene3D" id="3.40.50.10580">
    <property type="entry name" value="ATPase, V1 complex, subunit F"/>
    <property type="match status" value="1"/>
</dbReference>
<sequence length="95" mass="10450">MLLAKAVGLQVFDETDPEKVSFLIHRLAREEYKVIFLTEPLFTACQEAVNQYKSETFPAIIPIPDSHGASGVAMANIKANVEKAIGADILFAEEK</sequence>
<proteinExistence type="inferred from homology"/>
<name>A0A645D967_9ZZZZ</name>
<gene>
    <name evidence="4" type="primary">ntpG_13</name>
    <name evidence="4" type="ORF">SDC9_132240</name>
</gene>
<protein>
    <submittedName>
        <fullName evidence="4">V-type sodium ATPase subunit G</fullName>
    </submittedName>
</protein>
<dbReference type="GO" id="GO:0046961">
    <property type="term" value="F:proton-transporting ATPase activity, rotational mechanism"/>
    <property type="evidence" value="ECO:0007669"/>
    <property type="project" value="InterPro"/>
</dbReference>
<comment type="caution">
    <text evidence="4">The sequence shown here is derived from an EMBL/GenBank/DDBJ whole genome shotgun (WGS) entry which is preliminary data.</text>
</comment>
<evidence type="ECO:0000256" key="1">
    <source>
        <dbReference type="ARBA" id="ARBA00010148"/>
    </source>
</evidence>
<keyword evidence="2" id="KW-0813">Transport</keyword>
<evidence type="ECO:0000313" key="4">
    <source>
        <dbReference type="EMBL" id="MPM85162.1"/>
    </source>
</evidence>
<accession>A0A645D967</accession>
<evidence type="ECO:0000256" key="2">
    <source>
        <dbReference type="ARBA" id="ARBA00022448"/>
    </source>
</evidence>
<organism evidence="4">
    <name type="scientific">bioreactor metagenome</name>
    <dbReference type="NCBI Taxonomy" id="1076179"/>
    <lineage>
        <taxon>unclassified sequences</taxon>
        <taxon>metagenomes</taxon>
        <taxon>ecological metagenomes</taxon>
    </lineage>
</organism>